<organism evidence="1 2">
    <name type="scientific">Ilex paraguariensis</name>
    <name type="common">yerba mate</name>
    <dbReference type="NCBI Taxonomy" id="185542"/>
    <lineage>
        <taxon>Eukaryota</taxon>
        <taxon>Viridiplantae</taxon>
        <taxon>Streptophyta</taxon>
        <taxon>Embryophyta</taxon>
        <taxon>Tracheophyta</taxon>
        <taxon>Spermatophyta</taxon>
        <taxon>Magnoliopsida</taxon>
        <taxon>eudicotyledons</taxon>
        <taxon>Gunneridae</taxon>
        <taxon>Pentapetalae</taxon>
        <taxon>asterids</taxon>
        <taxon>campanulids</taxon>
        <taxon>Aquifoliales</taxon>
        <taxon>Aquifoliaceae</taxon>
        <taxon>Ilex</taxon>
    </lineage>
</organism>
<reference evidence="1 2" key="1">
    <citation type="submission" date="2024-02" db="EMBL/GenBank/DDBJ databases">
        <authorList>
            <person name="Vignale AGUSTIN F."/>
            <person name="Sosa J E."/>
            <person name="Modenutti C."/>
        </authorList>
    </citation>
    <scope>NUCLEOTIDE SEQUENCE [LARGE SCALE GENOMIC DNA]</scope>
</reference>
<accession>A0ABC8TRK3</accession>
<evidence type="ECO:0000313" key="2">
    <source>
        <dbReference type="Proteomes" id="UP001642360"/>
    </source>
</evidence>
<keyword evidence="2" id="KW-1185">Reference proteome</keyword>
<gene>
    <name evidence="1" type="ORF">ILEXP_LOCUS41717</name>
</gene>
<protein>
    <submittedName>
        <fullName evidence="1">Uncharacterized protein</fullName>
    </submittedName>
</protein>
<name>A0ABC8TRK3_9AQUA</name>
<comment type="caution">
    <text evidence="1">The sequence shown here is derived from an EMBL/GenBank/DDBJ whole genome shotgun (WGS) entry which is preliminary data.</text>
</comment>
<sequence>MPFPKTKTSISSPPAPPVILQSYKTPSSTFPMLLIASLSDKVAKDIGLDLTSAYKEEHLIPLNLLIIARFSLPSKLVLIGICRLSRRLSKSGEDGKLQKSLMASQERVFEN</sequence>
<evidence type="ECO:0000313" key="1">
    <source>
        <dbReference type="EMBL" id="CAK9172088.1"/>
    </source>
</evidence>
<dbReference type="EMBL" id="CAUOFW020005913">
    <property type="protein sequence ID" value="CAK9172088.1"/>
    <property type="molecule type" value="Genomic_DNA"/>
</dbReference>
<dbReference type="AlphaFoldDB" id="A0ABC8TRK3"/>
<proteinExistence type="predicted"/>
<dbReference type="Proteomes" id="UP001642360">
    <property type="component" value="Unassembled WGS sequence"/>
</dbReference>